<protein>
    <submittedName>
        <fullName evidence="1">NAD(P)-binding protein</fullName>
    </submittedName>
</protein>
<evidence type="ECO:0000313" key="1">
    <source>
        <dbReference type="EMBL" id="MBE7939524.1"/>
    </source>
</evidence>
<organism evidence="1 2">
    <name type="scientific">Ramlibacter aquaticus</name>
    <dbReference type="NCBI Taxonomy" id="2780094"/>
    <lineage>
        <taxon>Bacteria</taxon>
        <taxon>Pseudomonadati</taxon>
        <taxon>Pseudomonadota</taxon>
        <taxon>Betaproteobacteria</taxon>
        <taxon>Burkholderiales</taxon>
        <taxon>Comamonadaceae</taxon>
        <taxon>Ramlibacter</taxon>
    </lineage>
</organism>
<reference evidence="1 2" key="1">
    <citation type="submission" date="2020-10" db="EMBL/GenBank/DDBJ databases">
        <title>Draft genome of Ramlibacter aquaticus LMG 30558.</title>
        <authorList>
            <person name="Props R."/>
        </authorList>
    </citation>
    <scope>NUCLEOTIDE SEQUENCE [LARGE SCALE GENOMIC DNA]</scope>
    <source>
        <strain evidence="1 2">LMG 30558</strain>
    </source>
</reference>
<dbReference type="RefSeq" id="WP_193779071.1">
    <property type="nucleotide sequence ID" value="NZ_JADDOJ010000006.1"/>
</dbReference>
<dbReference type="Proteomes" id="UP000715965">
    <property type="component" value="Unassembled WGS sequence"/>
</dbReference>
<sequence>MHPPSTDYLVVGGGATGLAFADTLIAETSDLTVTIADLRGRPGGHWNDAYPFVALHQPSAFYGVNSTPLGRGTLDTQGPNAGLFELASGVEVVSYFDTVLRQKLLASGRVHYLPMTEHLGGHRLRSVLTGEAFDIEVRRRVVDARYQAPSIPATHRRKFEVAPGVRIAQPRELAQLGLAQGEWPRHFAILGAGKTAMDVGVWLLGAGVPADRITWVMPRDSWLMNRRTTQPGMAFFHDAIGGQATLMRACADASSADDLFLRLERAGNMFRIAPEVTPRMFHFATISQGEVDLLRRITDTVRLGHVQAVEPGGLRLAGGLRELPPGTLHIDCTASAVEPRPLVPVFQPGLIVPQLVRAPLPSFSAAFIAHIEALGGDDERKNALCQPVPFPDGPGAYPRTLLANLRNEGAWSRDERLREWLVASRLDGFRKLVAAVRPDEPDKMRVLGAIRDALPAALANLQRLAAAA</sequence>
<name>A0ABR9SBC5_9BURK</name>
<proteinExistence type="predicted"/>
<dbReference type="InterPro" id="IPR036188">
    <property type="entry name" value="FAD/NAD-bd_sf"/>
</dbReference>
<dbReference type="Gene3D" id="3.50.50.60">
    <property type="entry name" value="FAD/NAD(P)-binding domain"/>
    <property type="match status" value="1"/>
</dbReference>
<evidence type="ECO:0000313" key="2">
    <source>
        <dbReference type="Proteomes" id="UP000715965"/>
    </source>
</evidence>
<gene>
    <name evidence="1" type="ORF">IM725_02920</name>
</gene>
<accession>A0ABR9SBC5</accession>
<dbReference type="SUPFAM" id="SSF51905">
    <property type="entry name" value="FAD/NAD(P)-binding domain"/>
    <property type="match status" value="1"/>
</dbReference>
<comment type="caution">
    <text evidence="1">The sequence shown here is derived from an EMBL/GenBank/DDBJ whole genome shotgun (WGS) entry which is preliminary data.</text>
</comment>
<dbReference type="EMBL" id="JADDOJ010000006">
    <property type="protein sequence ID" value="MBE7939524.1"/>
    <property type="molecule type" value="Genomic_DNA"/>
</dbReference>
<keyword evidence="2" id="KW-1185">Reference proteome</keyword>
<dbReference type="Pfam" id="PF13450">
    <property type="entry name" value="NAD_binding_8"/>
    <property type="match status" value="1"/>
</dbReference>